<sequence length="112" mass="12131">MTSETSDVDTTPPISGSDDNVVFVGKKGVMDYVMAIMAQFSKGTSDVVVKARGHSISRAVDAVEATRNRYLTDMKVTDIKIGTEEMKGKRGDMINVSWIELSISGPEGDRAE</sequence>
<reference evidence="1" key="1">
    <citation type="submission" date="2018-01" db="EMBL/GenBank/DDBJ databases">
        <authorList>
            <person name="Krukenberg V."/>
        </authorList>
    </citation>
    <scope>NUCLEOTIDE SEQUENCE</scope>
    <source>
        <strain evidence="1">E20ANME2</strain>
    </source>
</reference>
<proteinExistence type="predicted"/>
<evidence type="ECO:0000313" key="2">
    <source>
        <dbReference type="Proteomes" id="UP000248329"/>
    </source>
</evidence>
<name>A0AC61L079_9EURY</name>
<organism evidence="1 2">
    <name type="scientific">Candidatus Methanogaster sp</name>
    <dbReference type="NCBI Taxonomy" id="3386292"/>
    <lineage>
        <taxon>Archaea</taxon>
        <taxon>Methanobacteriati</taxon>
        <taxon>Methanobacteriota</taxon>
        <taxon>Stenosarchaea group</taxon>
        <taxon>Methanomicrobia</taxon>
        <taxon>Methanosarcinales</taxon>
        <taxon>ANME-2 cluster</taxon>
        <taxon>Candidatus Methanogasteraceae</taxon>
        <taxon>Candidatus Methanogaster</taxon>
    </lineage>
</organism>
<accession>A0AC61L079</accession>
<gene>
    <name evidence="1" type="primary">albA</name>
    <name evidence="1" type="ORF">C4B59_13250</name>
</gene>
<comment type="caution">
    <text evidence="1">The sequence shown here is derived from an EMBL/GenBank/DDBJ whole genome shotgun (WGS) entry which is preliminary data.</text>
</comment>
<keyword evidence="1" id="KW-0238">DNA-binding</keyword>
<protein>
    <submittedName>
        <fullName evidence="1">DNA-binding protein Alba</fullName>
    </submittedName>
</protein>
<dbReference type="Proteomes" id="UP000248329">
    <property type="component" value="Unassembled WGS sequence"/>
</dbReference>
<evidence type="ECO:0000313" key="1">
    <source>
        <dbReference type="EMBL" id="PXF58443.1"/>
    </source>
</evidence>
<dbReference type="EMBL" id="PQXF01000036">
    <property type="protein sequence ID" value="PXF58443.1"/>
    <property type="molecule type" value="Genomic_DNA"/>
</dbReference>